<proteinExistence type="predicted"/>
<evidence type="ECO:0000313" key="1">
    <source>
        <dbReference type="EMBL" id="SVB72239.1"/>
    </source>
</evidence>
<sequence length="275" mass="29025">MNDYGSDPVSAIAETEATGDIADIFADIRSTMEIPLLTSIWRSLVSVDGGLAATWAAAKPLYLTGQPQAALGRIMSRATLPVLEPLVPGQLSCAGVLPEELSVVRGIIDAYNRSNGMNMVALTALVATPSSAPSSNLSQSSPSVWPTLPPLLAKVEIDPETWIMLNEINRFGSVGGGGGLATLWRHLAHWPGFLAVIHASLALQHRSGNLANAIGDVHGFAREEGASLANLRSNPVTLPIPARQMVENYVASPGSVTRMATIGHTLARWLKTVPN</sequence>
<name>A0A382GBF2_9ZZZZ</name>
<accession>A0A382GBF2</accession>
<gene>
    <name evidence="1" type="ORF">METZ01_LOCUS225093</name>
</gene>
<dbReference type="AlphaFoldDB" id="A0A382GBF2"/>
<reference evidence="1" key="1">
    <citation type="submission" date="2018-05" db="EMBL/GenBank/DDBJ databases">
        <authorList>
            <person name="Lanie J.A."/>
            <person name="Ng W.-L."/>
            <person name="Kazmierczak K.M."/>
            <person name="Andrzejewski T.M."/>
            <person name="Davidsen T.M."/>
            <person name="Wayne K.J."/>
            <person name="Tettelin H."/>
            <person name="Glass J.I."/>
            <person name="Rusch D."/>
            <person name="Podicherti R."/>
            <person name="Tsui H.-C.T."/>
            <person name="Winkler M.E."/>
        </authorList>
    </citation>
    <scope>NUCLEOTIDE SEQUENCE</scope>
</reference>
<dbReference type="EMBL" id="UINC01054479">
    <property type="protein sequence ID" value="SVB72239.1"/>
    <property type="molecule type" value="Genomic_DNA"/>
</dbReference>
<protein>
    <submittedName>
        <fullName evidence="1">Uncharacterized protein</fullName>
    </submittedName>
</protein>
<organism evidence="1">
    <name type="scientific">marine metagenome</name>
    <dbReference type="NCBI Taxonomy" id="408172"/>
    <lineage>
        <taxon>unclassified sequences</taxon>
        <taxon>metagenomes</taxon>
        <taxon>ecological metagenomes</taxon>
    </lineage>
</organism>